<dbReference type="EMBL" id="AHPD01000015">
    <property type="protein sequence ID" value="KEC65044.1"/>
    <property type="molecule type" value="Genomic_DNA"/>
</dbReference>
<proteinExistence type="predicted"/>
<dbReference type="Proteomes" id="UP000027143">
    <property type="component" value="Unassembled WGS sequence"/>
</dbReference>
<gene>
    <name evidence="1" type="ORF">O7U_01150</name>
</gene>
<evidence type="ECO:0000313" key="1">
    <source>
        <dbReference type="EMBL" id="KEC65044.1"/>
    </source>
</evidence>
<sequence>MIVKGITQRIIQRDGCMWEKLQGKLLGFPDLNFVESF</sequence>
<accession>A0ABR4SNL7</accession>
<name>A0ABR4SNL7_BARQI</name>
<protein>
    <submittedName>
        <fullName evidence="1">Uncharacterized protein</fullName>
    </submittedName>
</protein>
<comment type="caution">
    <text evidence="1">The sequence shown here is derived from an EMBL/GenBank/DDBJ whole genome shotgun (WGS) entry which is preliminary data.</text>
</comment>
<reference evidence="1 2" key="1">
    <citation type="submission" date="2012-04" db="EMBL/GenBank/DDBJ databases">
        <title>The Genome Sequence of Bartonella quintana JK 68.</title>
        <authorList>
            <consortium name="The Broad Institute Genome Sequencing Platform"/>
            <consortium name="The Broad Institute Genome Sequencing Center for Infectious Disease"/>
            <person name="Feldgarden M."/>
            <person name="Kirby J."/>
            <person name="Kosoy M."/>
            <person name="Birtles R."/>
            <person name="Probert W.S."/>
            <person name="Chiaraviglio L."/>
            <person name="Walker B."/>
            <person name="Young S.K."/>
            <person name="Zeng Q."/>
            <person name="Gargeya S."/>
            <person name="Fitzgerald M."/>
            <person name="Haas B."/>
            <person name="Abouelleil A."/>
            <person name="Alvarado L."/>
            <person name="Arachchi H.M."/>
            <person name="Berlin A.M."/>
            <person name="Chapman S.B."/>
            <person name="Goldberg J."/>
            <person name="Griggs A."/>
            <person name="Gujja S."/>
            <person name="Hansen M."/>
            <person name="Howarth C."/>
            <person name="Imamovic A."/>
            <person name="Larimer J."/>
            <person name="McCowen C."/>
            <person name="Montmayeur A."/>
            <person name="Murphy C."/>
            <person name="Neiman D."/>
            <person name="Pearson M."/>
            <person name="Priest M."/>
            <person name="Roberts A."/>
            <person name="Saif S."/>
            <person name="Shea T."/>
            <person name="Sisk P."/>
            <person name="Sykes S."/>
            <person name="Wortman J."/>
            <person name="Nusbaum C."/>
            <person name="Birren B."/>
        </authorList>
    </citation>
    <scope>NUCLEOTIDE SEQUENCE [LARGE SCALE GENOMIC DNA]</scope>
    <source>
        <strain evidence="1 2">JK 68</strain>
    </source>
</reference>
<organism evidence="1 2">
    <name type="scientific">Bartonella quintana JK 68</name>
    <dbReference type="NCBI Taxonomy" id="1134503"/>
    <lineage>
        <taxon>Bacteria</taxon>
        <taxon>Pseudomonadati</taxon>
        <taxon>Pseudomonadota</taxon>
        <taxon>Alphaproteobacteria</taxon>
        <taxon>Hyphomicrobiales</taxon>
        <taxon>Bartonellaceae</taxon>
        <taxon>Bartonella</taxon>
    </lineage>
</organism>
<keyword evidence="2" id="KW-1185">Reference proteome</keyword>
<evidence type="ECO:0000313" key="2">
    <source>
        <dbReference type="Proteomes" id="UP000027143"/>
    </source>
</evidence>